<keyword evidence="3" id="KW-0677">Repeat</keyword>
<dbReference type="InterPro" id="IPR000742">
    <property type="entry name" value="EGF"/>
</dbReference>
<dbReference type="Pfam" id="PF00008">
    <property type="entry name" value="EGF"/>
    <property type="match status" value="1"/>
</dbReference>
<dbReference type="CDD" id="cd00054">
    <property type="entry name" value="EGF_CA"/>
    <property type="match status" value="1"/>
</dbReference>
<comment type="caution">
    <text evidence="8">The sequence shown here is derived from an EMBL/GenBank/DDBJ whole genome shotgun (WGS) entry which is preliminary data.</text>
</comment>
<reference evidence="8" key="1">
    <citation type="submission" date="2021-02" db="EMBL/GenBank/DDBJ databases">
        <authorList>
            <person name="Nowell W R."/>
        </authorList>
    </citation>
    <scope>NUCLEOTIDE SEQUENCE</scope>
</reference>
<evidence type="ECO:0000256" key="6">
    <source>
        <dbReference type="PROSITE-ProRule" id="PRU00076"/>
    </source>
</evidence>
<feature type="non-terminal residue" evidence="8">
    <location>
        <position position="1"/>
    </location>
</feature>
<dbReference type="GO" id="GO:0032991">
    <property type="term" value="C:protein-containing complex"/>
    <property type="evidence" value="ECO:0007669"/>
    <property type="project" value="TreeGrafter"/>
</dbReference>
<evidence type="ECO:0000259" key="7">
    <source>
        <dbReference type="PROSITE" id="PS50026"/>
    </source>
</evidence>
<keyword evidence="1 6" id="KW-0245">EGF-like domain</keyword>
<dbReference type="InterPro" id="IPR051022">
    <property type="entry name" value="Notch_Cell-Fate_Det"/>
</dbReference>
<comment type="caution">
    <text evidence="6">Lacks conserved residue(s) required for the propagation of feature annotation.</text>
</comment>
<protein>
    <recommendedName>
        <fullName evidence="7">EGF-like domain-containing protein</fullName>
    </recommendedName>
</protein>
<organism evidence="8 10">
    <name type="scientific">Rotaria magnacalcarata</name>
    <dbReference type="NCBI Taxonomy" id="392030"/>
    <lineage>
        <taxon>Eukaryota</taxon>
        <taxon>Metazoa</taxon>
        <taxon>Spiralia</taxon>
        <taxon>Gnathifera</taxon>
        <taxon>Rotifera</taxon>
        <taxon>Eurotatoria</taxon>
        <taxon>Bdelloidea</taxon>
        <taxon>Philodinida</taxon>
        <taxon>Philodinidae</taxon>
        <taxon>Rotaria</taxon>
    </lineage>
</organism>
<dbReference type="EMBL" id="CAJOBH010080738">
    <property type="protein sequence ID" value="CAF4515858.1"/>
    <property type="molecule type" value="Genomic_DNA"/>
</dbReference>
<dbReference type="PROSITE" id="PS00010">
    <property type="entry name" value="ASX_HYDROXYL"/>
    <property type="match status" value="1"/>
</dbReference>
<dbReference type="PROSITE" id="PS50026">
    <property type="entry name" value="EGF_3"/>
    <property type="match status" value="2"/>
</dbReference>
<proteinExistence type="predicted"/>
<sequence length="56" mass="5975">GTCIINSEDKRESCLCSKAFSGDRCQVNIDECSSSPCRHGGLCIDGLGEFICSCPE</sequence>
<name>A0A8S2XTE6_9BILA</name>
<dbReference type="Proteomes" id="UP000681967">
    <property type="component" value="Unassembled WGS sequence"/>
</dbReference>
<dbReference type="AlphaFoldDB" id="A0A8S2XTE6"/>
<dbReference type="FunFam" id="2.10.25.10:FF:000122">
    <property type="entry name" value="Protein crumbs homolog 2"/>
    <property type="match status" value="1"/>
</dbReference>
<dbReference type="SUPFAM" id="SSF57196">
    <property type="entry name" value="EGF/Laminin"/>
    <property type="match status" value="2"/>
</dbReference>
<dbReference type="EMBL" id="CAJOBH010132283">
    <property type="protein sequence ID" value="CAF4763744.1"/>
    <property type="molecule type" value="Genomic_DNA"/>
</dbReference>
<evidence type="ECO:0000256" key="5">
    <source>
        <dbReference type="ARBA" id="ARBA00023180"/>
    </source>
</evidence>
<feature type="disulfide bond" evidence="6">
    <location>
        <begin position="16"/>
        <end position="25"/>
    </location>
</feature>
<feature type="domain" description="EGF-like" evidence="7">
    <location>
        <begin position="28"/>
        <end position="56"/>
    </location>
</feature>
<dbReference type="Gene3D" id="2.10.25.10">
    <property type="entry name" value="Laminin"/>
    <property type="match status" value="2"/>
</dbReference>
<evidence type="ECO:0000256" key="3">
    <source>
        <dbReference type="ARBA" id="ARBA00022737"/>
    </source>
</evidence>
<gene>
    <name evidence="8" type="ORF">BYL167_LOCUS36682</name>
    <name evidence="9" type="ORF">BYL167_LOCUS46622</name>
</gene>
<keyword evidence="4 6" id="KW-1015">Disulfide bond</keyword>
<dbReference type="InterPro" id="IPR001881">
    <property type="entry name" value="EGF-like_Ca-bd_dom"/>
</dbReference>
<feature type="non-terminal residue" evidence="8">
    <location>
        <position position="56"/>
    </location>
</feature>
<accession>A0A8S2XTE6</accession>
<dbReference type="PROSITE" id="PS01187">
    <property type="entry name" value="EGF_CA"/>
    <property type="match status" value="1"/>
</dbReference>
<keyword evidence="5" id="KW-0325">Glycoprotein</keyword>
<evidence type="ECO:0000313" key="8">
    <source>
        <dbReference type="EMBL" id="CAF4515858.1"/>
    </source>
</evidence>
<dbReference type="SMART" id="SM00179">
    <property type="entry name" value="EGF_CA"/>
    <property type="match status" value="1"/>
</dbReference>
<feature type="domain" description="EGF-like" evidence="7">
    <location>
        <begin position="1"/>
        <end position="26"/>
    </location>
</feature>
<evidence type="ECO:0000256" key="2">
    <source>
        <dbReference type="ARBA" id="ARBA00022729"/>
    </source>
</evidence>
<dbReference type="PROSITE" id="PS00022">
    <property type="entry name" value="EGF_1"/>
    <property type="match status" value="1"/>
</dbReference>
<dbReference type="GO" id="GO:0007157">
    <property type="term" value="P:heterophilic cell-cell adhesion via plasma membrane cell adhesion molecules"/>
    <property type="evidence" value="ECO:0007669"/>
    <property type="project" value="TreeGrafter"/>
</dbReference>
<dbReference type="GO" id="GO:0045197">
    <property type="term" value="P:establishment or maintenance of epithelial cell apical/basal polarity"/>
    <property type="evidence" value="ECO:0007669"/>
    <property type="project" value="TreeGrafter"/>
</dbReference>
<dbReference type="GO" id="GO:0005509">
    <property type="term" value="F:calcium ion binding"/>
    <property type="evidence" value="ECO:0007669"/>
    <property type="project" value="InterPro"/>
</dbReference>
<evidence type="ECO:0000256" key="1">
    <source>
        <dbReference type="ARBA" id="ARBA00022536"/>
    </source>
</evidence>
<evidence type="ECO:0000313" key="9">
    <source>
        <dbReference type="EMBL" id="CAF4763744.1"/>
    </source>
</evidence>
<dbReference type="GO" id="GO:0005886">
    <property type="term" value="C:plasma membrane"/>
    <property type="evidence" value="ECO:0007669"/>
    <property type="project" value="TreeGrafter"/>
</dbReference>
<keyword evidence="2" id="KW-0732">Signal</keyword>
<evidence type="ECO:0000256" key="4">
    <source>
        <dbReference type="ARBA" id="ARBA00023157"/>
    </source>
</evidence>
<dbReference type="PANTHER" id="PTHR24049">
    <property type="entry name" value="CRUMBS FAMILY MEMBER"/>
    <property type="match status" value="1"/>
</dbReference>
<dbReference type="InterPro" id="IPR018097">
    <property type="entry name" value="EGF_Ca-bd_CS"/>
</dbReference>
<evidence type="ECO:0000313" key="10">
    <source>
        <dbReference type="Proteomes" id="UP000681967"/>
    </source>
</evidence>
<dbReference type="InterPro" id="IPR000152">
    <property type="entry name" value="EGF-type_Asp/Asn_hydroxyl_site"/>
</dbReference>
<dbReference type="PANTHER" id="PTHR24049:SF22">
    <property type="entry name" value="DROSOPHILA CRUMBS HOMOLOG"/>
    <property type="match status" value="1"/>
</dbReference>